<dbReference type="Pfam" id="PF01943">
    <property type="entry name" value="Polysacc_synt"/>
    <property type="match status" value="1"/>
</dbReference>
<dbReference type="Proteomes" id="UP000568380">
    <property type="component" value="Unassembled WGS sequence"/>
</dbReference>
<feature type="transmembrane region" description="Helical" evidence="6">
    <location>
        <begin position="21"/>
        <end position="38"/>
    </location>
</feature>
<dbReference type="PANTHER" id="PTHR30250:SF11">
    <property type="entry name" value="O-ANTIGEN TRANSPORTER-RELATED"/>
    <property type="match status" value="1"/>
</dbReference>
<proteinExistence type="predicted"/>
<accession>A0A7W8A2F0</accession>
<keyword evidence="3 6" id="KW-0812">Transmembrane</keyword>
<feature type="transmembrane region" description="Helical" evidence="6">
    <location>
        <begin position="111"/>
        <end position="131"/>
    </location>
</feature>
<sequence>MGRALRTTIRAAFPMMAAEGVKTALGIVAGAALARALHPEGRGLYAAIVSIATTAVLIGHWSLNTSQIAFWPHRVLRARLAGNAVVIGFGMGTITALLAFAAAAACDPRSATPALAIALASVPFTVCWLNLRGVLLLRGRTRLVNQAQLASGFAQYLPILALAAFDLLTLTAVVACWAAASVPAVLRFTGALGARALRPARALAVRQLALSGRYHLGLVAFHLLPAADTLLLGFLHSPREAGFYTVAAGVLMLVKIPTEAVAHVCLPGQAGGTDSGSRAVTTHMLALNLVISLGCVALIAAGAACALPFVYGPPYAASVAPLFALAPAAVMAALIKPVEQHLARLARPRPMTMITLSALALNLGLDTALIPAWGATGAGVASSITHAVTAALMITWFVRSPD</sequence>
<evidence type="ECO:0000256" key="4">
    <source>
        <dbReference type="ARBA" id="ARBA00022989"/>
    </source>
</evidence>
<evidence type="ECO:0000313" key="8">
    <source>
        <dbReference type="Proteomes" id="UP000568380"/>
    </source>
</evidence>
<evidence type="ECO:0000256" key="2">
    <source>
        <dbReference type="ARBA" id="ARBA00022475"/>
    </source>
</evidence>
<protein>
    <submittedName>
        <fullName evidence="7">O-antigen/teichoic acid export membrane protein</fullName>
    </submittedName>
</protein>
<keyword evidence="2" id="KW-1003">Cell membrane</keyword>
<keyword evidence="8" id="KW-1185">Reference proteome</keyword>
<evidence type="ECO:0000256" key="6">
    <source>
        <dbReference type="SAM" id="Phobius"/>
    </source>
</evidence>
<dbReference type="EMBL" id="JACHIN010000004">
    <property type="protein sequence ID" value="MBB5078257.1"/>
    <property type="molecule type" value="Genomic_DNA"/>
</dbReference>
<feature type="transmembrane region" description="Helical" evidence="6">
    <location>
        <begin position="285"/>
        <end position="309"/>
    </location>
</feature>
<keyword evidence="5 6" id="KW-0472">Membrane</keyword>
<evidence type="ECO:0000313" key="7">
    <source>
        <dbReference type="EMBL" id="MBB5078257.1"/>
    </source>
</evidence>
<dbReference type="RefSeq" id="WP_184962776.1">
    <property type="nucleotide sequence ID" value="NZ_JACHIN010000004.1"/>
</dbReference>
<evidence type="ECO:0000256" key="5">
    <source>
        <dbReference type="ARBA" id="ARBA00023136"/>
    </source>
</evidence>
<organism evidence="7 8">
    <name type="scientific">Nonomuraea endophytica</name>
    <dbReference type="NCBI Taxonomy" id="714136"/>
    <lineage>
        <taxon>Bacteria</taxon>
        <taxon>Bacillati</taxon>
        <taxon>Actinomycetota</taxon>
        <taxon>Actinomycetes</taxon>
        <taxon>Streptosporangiales</taxon>
        <taxon>Streptosporangiaceae</taxon>
        <taxon>Nonomuraea</taxon>
    </lineage>
</organism>
<evidence type="ECO:0000256" key="1">
    <source>
        <dbReference type="ARBA" id="ARBA00004651"/>
    </source>
</evidence>
<keyword evidence="4 6" id="KW-1133">Transmembrane helix</keyword>
<dbReference type="PANTHER" id="PTHR30250">
    <property type="entry name" value="PST FAMILY PREDICTED COLANIC ACID TRANSPORTER"/>
    <property type="match status" value="1"/>
</dbReference>
<comment type="caution">
    <text evidence="7">The sequence shown here is derived from an EMBL/GenBank/DDBJ whole genome shotgun (WGS) entry which is preliminary data.</text>
</comment>
<comment type="subcellular location">
    <subcellularLocation>
        <location evidence="1">Cell membrane</location>
        <topology evidence="1">Multi-pass membrane protein</topology>
    </subcellularLocation>
</comment>
<dbReference type="GO" id="GO:0005886">
    <property type="term" value="C:plasma membrane"/>
    <property type="evidence" value="ECO:0007669"/>
    <property type="project" value="UniProtKB-SubCell"/>
</dbReference>
<reference evidence="7 8" key="1">
    <citation type="submission" date="2020-08" db="EMBL/GenBank/DDBJ databases">
        <title>Genomic Encyclopedia of Type Strains, Phase IV (KMG-IV): sequencing the most valuable type-strain genomes for metagenomic binning, comparative biology and taxonomic classification.</title>
        <authorList>
            <person name="Goeker M."/>
        </authorList>
    </citation>
    <scope>NUCLEOTIDE SEQUENCE [LARGE SCALE GENOMIC DNA]</scope>
    <source>
        <strain evidence="7 8">DSM 45385</strain>
    </source>
</reference>
<feature type="transmembrane region" description="Helical" evidence="6">
    <location>
        <begin position="84"/>
        <end position="105"/>
    </location>
</feature>
<evidence type="ECO:0000256" key="3">
    <source>
        <dbReference type="ARBA" id="ARBA00022692"/>
    </source>
</evidence>
<gene>
    <name evidence="7" type="ORF">HNR40_003732</name>
</gene>
<feature type="transmembrane region" description="Helical" evidence="6">
    <location>
        <begin position="214"/>
        <end position="235"/>
    </location>
</feature>
<dbReference type="AlphaFoldDB" id="A0A7W8A2F0"/>
<name>A0A7W8A2F0_9ACTN</name>
<feature type="transmembrane region" description="Helical" evidence="6">
    <location>
        <begin position="44"/>
        <end position="63"/>
    </location>
</feature>
<dbReference type="InterPro" id="IPR050833">
    <property type="entry name" value="Poly_Biosynth_Transport"/>
</dbReference>
<feature type="transmembrane region" description="Helical" evidence="6">
    <location>
        <begin position="356"/>
        <end position="374"/>
    </location>
</feature>
<feature type="transmembrane region" description="Helical" evidence="6">
    <location>
        <begin position="380"/>
        <end position="398"/>
    </location>
</feature>
<dbReference type="InterPro" id="IPR002797">
    <property type="entry name" value="Polysacc_synth"/>
</dbReference>
<feature type="transmembrane region" description="Helical" evidence="6">
    <location>
        <begin position="315"/>
        <end position="335"/>
    </location>
</feature>